<reference evidence="2" key="1">
    <citation type="submission" date="2016-02" db="EMBL/GenBank/DDBJ databases">
        <authorList>
            <person name="Shin S.-K."/>
            <person name="Yi H."/>
            <person name="Kim E."/>
        </authorList>
    </citation>
    <scope>NUCLEOTIDE SEQUENCE [LARGE SCALE GENOMIC DNA]</scope>
    <source>
        <strain evidence="2">LPB0003</strain>
    </source>
</reference>
<keyword evidence="2" id="KW-1185">Reference proteome</keyword>
<proteinExistence type="predicted"/>
<evidence type="ECO:0000313" key="1">
    <source>
        <dbReference type="EMBL" id="OBY64981.1"/>
    </source>
</evidence>
<name>A0A1B8TZA9_9FLAO</name>
<comment type="caution">
    <text evidence="1">The sequence shown here is derived from an EMBL/GenBank/DDBJ whole genome shotgun (WGS) entry which is preliminary data.</text>
</comment>
<dbReference type="AlphaFoldDB" id="A0A1B8TZA9"/>
<evidence type="ECO:0008006" key="3">
    <source>
        <dbReference type="Google" id="ProtNLM"/>
    </source>
</evidence>
<gene>
    <name evidence="1" type="ORF">LPB3_06210</name>
</gene>
<dbReference type="OrthoDB" id="1453925at2"/>
<sequence>MSRLLQLEKYKNHLQKSYVSLVEKSNNYRFLDESISDVAAFKAMKLLEKLNQVYYLDQEIQYSN</sequence>
<protein>
    <recommendedName>
        <fullName evidence="3">Lacal_2735 family protein</fullName>
    </recommendedName>
</protein>
<accession>A0A1B8TZA9</accession>
<dbReference type="EMBL" id="LSFM01000021">
    <property type="protein sequence ID" value="OBY64981.1"/>
    <property type="molecule type" value="Genomic_DNA"/>
</dbReference>
<evidence type="ECO:0000313" key="2">
    <source>
        <dbReference type="Proteomes" id="UP000092584"/>
    </source>
</evidence>
<dbReference type="RefSeq" id="WP_065318734.1">
    <property type="nucleotide sequence ID" value="NZ_CAXBLX010000005.1"/>
</dbReference>
<organism evidence="1 2">
    <name type="scientific">Polaribacter vadi</name>
    <dbReference type="NCBI Taxonomy" id="1774273"/>
    <lineage>
        <taxon>Bacteria</taxon>
        <taxon>Pseudomonadati</taxon>
        <taxon>Bacteroidota</taxon>
        <taxon>Flavobacteriia</taxon>
        <taxon>Flavobacteriales</taxon>
        <taxon>Flavobacteriaceae</taxon>
    </lineage>
</organism>
<dbReference type="Proteomes" id="UP000092584">
    <property type="component" value="Unassembled WGS sequence"/>
</dbReference>
<dbReference type="KEGG" id="pob:LPB03_06275"/>